<sequence>MYKCSNILPSTMGIETTDLNEIRSNYTLTFQSIEFHEKGRRHQDNVAKKLKYITKKSRREEKESLKTESILKQIESAALEAYRKDVQNNGDLSSIAINNTLQQSSHSTSSNSNKLWNEVKNEDESAWEILKDGFVSLAEQAQEVDASTKHQLKAFAKQRIMDARVMREEMKREQEETRAAAEREKMKERRVESEPEPTVSGPIIEPGKTDPYGKWQKVETSTKPIDLQLPKQEYEEYYEIPAFQEIEPKPKEFKEKIVESLGEGTAAFKKRKFMSGAKRNTRQRLEDD</sequence>
<reference evidence="1" key="1">
    <citation type="submission" date="2022-04" db="EMBL/GenBank/DDBJ databases">
        <title>Chromosome-scale genome assembly of Holotrichia oblita Faldermann.</title>
        <authorList>
            <person name="Rongchong L."/>
        </authorList>
    </citation>
    <scope>NUCLEOTIDE SEQUENCE</scope>
    <source>
        <strain evidence="1">81SQS9</strain>
    </source>
</reference>
<protein>
    <submittedName>
        <fullName evidence="1">Ww domain binding protein 4</fullName>
    </submittedName>
</protein>
<gene>
    <name evidence="1" type="ORF">MML48_5g00015611</name>
</gene>
<dbReference type="EMBL" id="CM043019">
    <property type="protein sequence ID" value="KAI4460991.1"/>
    <property type="molecule type" value="Genomic_DNA"/>
</dbReference>
<dbReference type="Proteomes" id="UP001056778">
    <property type="component" value="Chromosome 5"/>
</dbReference>
<accession>A0ACB9T2G2</accession>
<organism evidence="1 2">
    <name type="scientific">Holotrichia oblita</name>
    <name type="common">Chafer beetle</name>
    <dbReference type="NCBI Taxonomy" id="644536"/>
    <lineage>
        <taxon>Eukaryota</taxon>
        <taxon>Metazoa</taxon>
        <taxon>Ecdysozoa</taxon>
        <taxon>Arthropoda</taxon>
        <taxon>Hexapoda</taxon>
        <taxon>Insecta</taxon>
        <taxon>Pterygota</taxon>
        <taxon>Neoptera</taxon>
        <taxon>Endopterygota</taxon>
        <taxon>Coleoptera</taxon>
        <taxon>Polyphaga</taxon>
        <taxon>Scarabaeiformia</taxon>
        <taxon>Scarabaeidae</taxon>
        <taxon>Melolonthinae</taxon>
        <taxon>Holotrichia</taxon>
    </lineage>
</organism>
<keyword evidence="2" id="KW-1185">Reference proteome</keyword>
<evidence type="ECO:0000313" key="1">
    <source>
        <dbReference type="EMBL" id="KAI4460991.1"/>
    </source>
</evidence>
<comment type="caution">
    <text evidence="1">The sequence shown here is derived from an EMBL/GenBank/DDBJ whole genome shotgun (WGS) entry which is preliminary data.</text>
</comment>
<proteinExistence type="predicted"/>
<evidence type="ECO:0000313" key="2">
    <source>
        <dbReference type="Proteomes" id="UP001056778"/>
    </source>
</evidence>
<name>A0ACB9T2G2_HOLOL</name>